<feature type="compositionally biased region" description="Basic and acidic residues" evidence="1">
    <location>
        <begin position="32"/>
        <end position="44"/>
    </location>
</feature>
<dbReference type="OrthoDB" id="3533814at2759"/>
<comment type="caution">
    <text evidence="4">The sequence shown here is derived from an EMBL/GenBank/DDBJ whole genome shotgun (WGS) entry which is preliminary data.</text>
</comment>
<evidence type="ECO:0000313" key="5">
    <source>
        <dbReference type="Proteomes" id="UP000800093"/>
    </source>
</evidence>
<feature type="transmembrane region" description="Helical" evidence="2">
    <location>
        <begin position="302"/>
        <end position="326"/>
    </location>
</feature>
<protein>
    <recommendedName>
        <fullName evidence="3">DUF6594 domain-containing protein</fullName>
    </recommendedName>
</protein>
<keyword evidence="2" id="KW-0812">Transmembrane</keyword>
<sequence length="384" mass="43519">MESPNEASVRPFSDERHTSWSSDGVSTACGSDLEKRDLESKRNNKEQEFKRLTTFIEGQQIKPINRSLSHYLTLSSPVTSNLDDIEESLEEDGDNKNSTSDLENQRIDDHPSGYPQLAAFLNSDENFLICRKYGLLHSRVLLYRQDELRELEQKLQKMDAAAAKSNGGKGIHSRVRDENESGEWRALIQIIDNKLKEYHDIVQRTRSMASLQPATTRNYNSVCNWIFHTGPIVNAEAETFKKDRDFVALVDAKEGSWFDGAVETALSRFGGPFTRRLFISRRDRSSTKDKLVRLYSKRRIDIFSRLVITILAVILLMAPVIALFSAQESGGIKIMIIFLFTMAFSVALSIFTKAKRHEVFAATAAYCAVLVVFLGNFETPMQLS</sequence>
<dbReference type="PANTHER" id="PTHR34502">
    <property type="entry name" value="DUF6594 DOMAIN-CONTAINING PROTEIN-RELATED"/>
    <property type="match status" value="1"/>
</dbReference>
<dbReference type="AlphaFoldDB" id="A0A9P4JW67"/>
<keyword evidence="5" id="KW-1185">Reference proteome</keyword>
<name>A0A9P4JW67_9PLEO</name>
<proteinExistence type="predicted"/>
<accession>A0A9P4JW67</accession>
<dbReference type="EMBL" id="ML986899">
    <property type="protein sequence ID" value="KAF2257626.1"/>
    <property type="molecule type" value="Genomic_DNA"/>
</dbReference>
<dbReference type="InterPro" id="IPR046529">
    <property type="entry name" value="DUF6594"/>
</dbReference>
<dbReference type="Proteomes" id="UP000800093">
    <property type="component" value="Unassembled WGS sequence"/>
</dbReference>
<feature type="region of interest" description="Disordered" evidence="1">
    <location>
        <begin position="1"/>
        <end position="44"/>
    </location>
</feature>
<feature type="transmembrane region" description="Helical" evidence="2">
    <location>
        <begin position="359"/>
        <end position="377"/>
    </location>
</feature>
<dbReference type="PANTHER" id="PTHR34502:SF3">
    <property type="entry name" value="DUF6594 DOMAIN-CONTAINING PROTEIN"/>
    <property type="match status" value="1"/>
</dbReference>
<evidence type="ECO:0000256" key="2">
    <source>
        <dbReference type="SAM" id="Phobius"/>
    </source>
</evidence>
<evidence type="ECO:0000256" key="1">
    <source>
        <dbReference type="SAM" id="MobiDB-lite"/>
    </source>
</evidence>
<feature type="transmembrane region" description="Helical" evidence="2">
    <location>
        <begin position="332"/>
        <end position="352"/>
    </location>
</feature>
<gene>
    <name evidence="4" type="ORF">CC78DRAFT_600228</name>
</gene>
<organism evidence="4 5">
    <name type="scientific">Lojkania enalia</name>
    <dbReference type="NCBI Taxonomy" id="147567"/>
    <lineage>
        <taxon>Eukaryota</taxon>
        <taxon>Fungi</taxon>
        <taxon>Dikarya</taxon>
        <taxon>Ascomycota</taxon>
        <taxon>Pezizomycotina</taxon>
        <taxon>Dothideomycetes</taxon>
        <taxon>Pleosporomycetidae</taxon>
        <taxon>Pleosporales</taxon>
        <taxon>Pleosporales incertae sedis</taxon>
        <taxon>Lojkania</taxon>
    </lineage>
</organism>
<feature type="compositionally biased region" description="Polar residues" evidence="1">
    <location>
        <begin position="19"/>
        <end position="29"/>
    </location>
</feature>
<keyword evidence="2" id="KW-0472">Membrane</keyword>
<keyword evidence="2" id="KW-1133">Transmembrane helix</keyword>
<evidence type="ECO:0000313" key="4">
    <source>
        <dbReference type="EMBL" id="KAF2257626.1"/>
    </source>
</evidence>
<feature type="domain" description="DUF6594" evidence="3">
    <location>
        <begin position="114"/>
        <end position="371"/>
    </location>
</feature>
<reference evidence="5" key="1">
    <citation type="journal article" date="2020" name="Stud. Mycol.">
        <title>101 Dothideomycetes genomes: A test case for predicting lifestyles and emergence of pathogens.</title>
        <authorList>
            <person name="Haridas S."/>
            <person name="Albert R."/>
            <person name="Binder M."/>
            <person name="Bloem J."/>
            <person name="LaButti K."/>
            <person name="Salamov A."/>
            <person name="Andreopoulos B."/>
            <person name="Baker S."/>
            <person name="Barry K."/>
            <person name="Bills G."/>
            <person name="Bluhm B."/>
            <person name="Cannon C."/>
            <person name="Castanera R."/>
            <person name="Culley D."/>
            <person name="Daum C."/>
            <person name="Ezra D."/>
            <person name="Gonzalez J."/>
            <person name="Henrissat B."/>
            <person name="Kuo A."/>
            <person name="Liang C."/>
            <person name="Lipzen A."/>
            <person name="Lutzoni F."/>
            <person name="Magnuson J."/>
            <person name="Mondo S."/>
            <person name="Nolan M."/>
            <person name="Ohm R."/>
            <person name="Pangilinan J."/>
            <person name="Park H.-J."/>
            <person name="Ramirez L."/>
            <person name="Alfaro M."/>
            <person name="Sun H."/>
            <person name="Tritt A."/>
            <person name="Yoshinaga Y."/>
            <person name="Zwiers L.-H."/>
            <person name="Turgeon B."/>
            <person name="Goodwin S."/>
            <person name="Spatafora J."/>
            <person name="Crous P."/>
            <person name="Grigoriev I."/>
        </authorList>
    </citation>
    <scope>NUCLEOTIDE SEQUENCE [LARGE SCALE GENOMIC DNA]</scope>
    <source>
        <strain evidence="5">CBS 304.66</strain>
    </source>
</reference>
<dbReference type="Pfam" id="PF20237">
    <property type="entry name" value="DUF6594"/>
    <property type="match status" value="1"/>
</dbReference>
<evidence type="ECO:0000259" key="3">
    <source>
        <dbReference type="Pfam" id="PF20237"/>
    </source>
</evidence>
<feature type="region of interest" description="Disordered" evidence="1">
    <location>
        <begin position="89"/>
        <end position="109"/>
    </location>
</feature>